<organism evidence="1 2">
    <name type="scientific">Paraburkholderia bryophila</name>
    <dbReference type="NCBI Taxonomy" id="420952"/>
    <lineage>
        <taxon>Bacteria</taxon>
        <taxon>Pseudomonadati</taxon>
        <taxon>Pseudomonadota</taxon>
        <taxon>Betaproteobacteria</taxon>
        <taxon>Burkholderiales</taxon>
        <taxon>Burkholderiaceae</taxon>
        <taxon>Paraburkholderia</taxon>
    </lineage>
</organism>
<reference evidence="1 2" key="1">
    <citation type="submission" date="2018-06" db="EMBL/GenBank/DDBJ databases">
        <title>Genomic Encyclopedia of Type Strains, Phase III (KMG-III): the genomes of soil and plant-associated and newly described type strains.</title>
        <authorList>
            <person name="Whitman W."/>
        </authorList>
    </citation>
    <scope>NUCLEOTIDE SEQUENCE [LARGE SCALE GENOMIC DNA]</scope>
    <source>
        <strain evidence="1 2">LMG 23644</strain>
    </source>
</reference>
<dbReference type="RefSeq" id="WP_111935698.1">
    <property type="nucleotide sequence ID" value="NZ_CADFFP010000013.1"/>
</dbReference>
<accession>A0A329BB14</accession>
<protein>
    <submittedName>
        <fullName evidence="1">Uncharacterized protein</fullName>
    </submittedName>
</protein>
<dbReference type="AlphaFoldDB" id="A0A329BB14"/>
<evidence type="ECO:0000313" key="2">
    <source>
        <dbReference type="Proteomes" id="UP000248918"/>
    </source>
</evidence>
<proteinExistence type="predicted"/>
<dbReference type="EMBL" id="QLTK01000045">
    <property type="protein sequence ID" value="RAS17751.1"/>
    <property type="molecule type" value="Genomic_DNA"/>
</dbReference>
<name>A0A329BB14_9BURK</name>
<sequence>MAENVNETYRGYQLVIEAAPHENGAVTLRRTIARRLGQRLLVEHEHNETALHPASGTVSLTVTALRDAREAVDRLLGGWHSHYTHGANVFAGDGCASVWQE</sequence>
<dbReference type="Proteomes" id="UP000248918">
    <property type="component" value="Unassembled WGS sequence"/>
</dbReference>
<gene>
    <name evidence="1" type="ORF">BX591_14523</name>
</gene>
<evidence type="ECO:0000313" key="1">
    <source>
        <dbReference type="EMBL" id="RAS17751.1"/>
    </source>
</evidence>
<dbReference type="OrthoDB" id="9104498at2"/>
<comment type="caution">
    <text evidence="1">The sequence shown here is derived from an EMBL/GenBank/DDBJ whole genome shotgun (WGS) entry which is preliminary data.</text>
</comment>